<dbReference type="EMBL" id="JAGHKO010000005">
    <property type="protein sequence ID" value="MBO9202765.1"/>
    <property type="molecule type" value="Genomic_DNA"/>
</dbReference>
<accession>A0ABS3YZE5</accession>
<proteinExistence type="predicted"/>
<reference evidence="1 2" key="1">
    <citation type="submission" date="2021-03" db="EMBL/GenBank/DDBJ databases">
        <title>Assistant Professor.</title>
        <authorList>
            <person name="Huq M.A."/>
        </authorList>
    </citation>
    <scope>NUCLEOTIDE SEQUENCE [LARGE SCALE GENOMIC DNA]</scope>
    <source>
        <strain evidence="1 2">MAH-29</strain>
    </source>
</reference>
<dbReference type="RefSeq" id="WP_209140818.1">
    <property type="nucleotide sequence ID" value="NZ_JAGHKO010000005.1"/>
</dbReference>
<organism evidence="1 2">
    <name type="scientific">Niastella soli</name>
    <dbReference type="NCBI Taxonomy" id="2821487"/>
    <lineage>
        <taxon>Bacteria</taxon>
        <taxon>Pseudomonadati</taxon>
        <taxon>Bacteroidota</taxon>
        <taxon>Chitinophagia</taxon>
        <taxon>Chitinophagales</taxon>
        <taxon>Chitinophagaceae</taxon>
        <taxon>Niastella</taxon>
    </lineage>
</organism>
<protein>
    <recommendedName>
        <fullName evidence="3">Nucleotidyltransferase</fullName>
    </recommendedName>
</protein>
<evidence type="ECO:0000313" key="2">
    <source>
        <dbReference type="Proteomes" id="UP000677244"/>
    </source>
</evidence>
<comment type="caution">
    <text evidence="1">The sequence shown here is derived from an EMBL/GenBank/DDBJ whole genome shotgun (WGS) entry which is preliminary data.</text>
</comment>
<evidence type="ECO:0008006" key="3">
    <source>
        <dbReference type="Google" id="ProtNLM"/>
    </source>
</evidence>
<evidence type="ECO:0000313" key="1">
    <source>
        <dbReference type="EMBL" id="MBO9202765.1"/>
    </source>
</evidence>
<keyword evidence="2" id="KW-1185">Reference proteome</keyword>
<sequence length="306" mass="35738">MPVQYEQSIIKVLAYFDIFNYPLTLEETYHFLDQPVAMDDVLLTLQQLVDDNRVFRMGIFYSLQQDPALRTRRINGNQQAGALLATGYKVGGFLYQFPFVRGIGISGSLSKNFADQNTDIDYFIITHTNRLWIARTLMHLFKKLTFITGHQHLYCMNYYIDEAALRIDEQNIFTATELITLLPVSGNGTIDRFYDQNNWAGNYFPNQPVKKESRSLGRSGWLKKTVEWLLDNKAGNRLDNWLMRITTRRWAKKEQLQKTNAHGIRMGLHIGKHFSKPNPEFFQRKVLDSLEEKLNCQQVIEFKHTN</sequence>
<name>A0ABS3YZE5_9BACT</name>
<gene>
    <name evidence="1" type="ORF">J7I42_20920</name>
</gene>
<dbReference type="Proteomes" id="UP000677244">
    <property type="component" value="Unassembled WGS sequence"/>
</dbReference>